<evidence type="ECO:0000256" key="2">
    <source>
        <dbReference type="ARBA" id="ARBA00023125"/>
    </source>
</evidence>
<gene>
    <name evidence="4" type="ORF">LCGC14_2967780</name>
</gene>
<keyword evidence="2" id="KW-0238">DNA-binding</keyword>
<comment type="caution">
    <text evidence="4">The sequence shown here is derived from an EMBL/GenBank/DDBJ whole genome shotgun (WGS) entry which is preliminary data.</text>
</comment>
<dbReference type="AlphaFoldDB" id="A0A0F8XXR5"/>
<dbReference type="GO" id="GO:0005737">
    <property type="term" value="C:cytoplasm"/>
    <property type="evidence" value="ECO:0007669"/>
    <property type="project" value="TreeGrafter"/>
</dbReference>
<dbReference type="PANTHER" id="PTHR42963">
    <property type="entry name" value="CHROMOSOME PARTITION PROTEIN MUKB"/>
    <property type="match status" value="1"/>
</dbReference>
<dbReference type="Pfam" id="PF02463">
    <property type="entry name" value="SMC_N"/>
    <property type="match status" value="1"/>
</dbReference>
<feature type="non-terminal residue" evidence="4">
    <location>
        <position position="134"/>
    </location>
</feature>
<dbReference type="PANTHER" id="PTHR42963:SF1">
    <property type="entry name" value="DUF4476 DOMAIN-CONTAINING PROTEIN"/>
    <property type="match status" value="1"/>
</dbReference>
<dbReference type="EMBL" id="LAZR01060255">
    <property type="protein sequence ID" value="KKK66070.1"/>
    <property type="molecule type" value="Genomic_DNA"/>
</dbReference>
<dbReference type="SUPFAM" id="SSF52540">
    <property type="entry name" value="P-loop containing nucleoside triphosphate hydrolases"/>
    <property type="match status" value="1"/>
</dbReference>
<organism evidence="4">
    <name type="scientific">marine sediment metagenome</name>
    <dbReference type="NCBI Taxonomy" id="412755"/>
    <lineage>
        <taxon>unclassified sequences</taxon>
        <taxon>metagenomes</taxon>
        <taxon>ecological metagenomes</taxon>
    </lineage>
</organism>
<dbReference type="Gene3D" id="3.40.50.300">
    <property type="entry name" value="P-loop containing nucleotide triphosphate hydrolases"/>
    <property type="match status" value="1"/>
</dbReference>
<proteinExistence type="predicted"/>
<dbReference type="InterPro" id="IPR050308">
    <property type="entry name" value="MukB/SMC"/>
</dbReference>
<name>A0A0F8XXR5_9ZZZZ</name>
<sequence>MHLKSLTLKGFKSFPKKVELDFEHGITMVVGPNGSGKSNITDAIQWVLGEQSPSALRGSDMQDVIFAGSLNQKALNVAEVSLTLDNSDHTIDLDFSEVSVTRRILRSGENQYFINSTPCRLLDIYELLHDTGLG</sequence>
<dbReference type="GO" id="GO:0003677">
    <property type="term" value="F:DNA binding"/>
    <property type="evidence" value="ECO:0007669"/>
    <property type="project" value="UniProtKB-KW"/>
</dbReference>
<dbReference type="InterPro" id="IPR003395">
    <property type="entry name" value="RecF/RecN/SMC_N"/>
</dbReference>
<accession>A0A0F8XXR5</accession>
<protein>
    <recommendedName>
        <fullName evidence="3">RecF/RecN/SMC N-terminal domain-containing protein</fullName>
    </recommendedName>
</protein>
<evidence type="ECO:0000313" key="4">
    <source>
        <dbReference type="EMBL" id="KKK66070.1"/>
    </source>
</evidence>
<evidence type="ECO:0000256" key="1">
    <source>
        <dbReference type="ARBA" id="ARBA00022490"/>
    </source>
</evidence>
<reference evidence="4" key="1">
    <citation type="journal article" date="2015" name="Nature">
        <title>Complex archaea that bridge the gap between prokaryotes and eukaryotes.</title>
        <authorList>
            <person name="Spang A."/>
            <person name="Saw J.H."/>
            <person name="Jorgensen S.L."/>
            <person name="Zaremba-Niedzwiedzka K."/>
            <person name="Martijn J."/>
            <person name="Lind A.E."/>
            <person name="van Eijk R."/>
            <person name="Schleper C."/>
            <person name="Guy L."/>
            <person name="Ettema T.J."/>
        </authorList>
    </citation>
    <scope>NUCLEOTIDE SEQUENCE</scope>
</reference>
<evidence type="ECO:0000259" key="3">
    <source>
        <dbReference type="Pfam" id="PF02463"/>
    </source>
</evidence>
<feature type="domain" description="RecF/RecN/SMC N-terminal" evidence="3">
    <location>
        <begin position="2"/>
        <end position="133"/>
    </location>
</feature>
<keyword evidence="1" id="KW-0963">Cytoplasm</keyword>
<dbReference type="InterPro" id="IPR027417">
    <property type="entry name" value="P-loop_NTPase"/>
</dbReference>